<name>A0A6J4P6N5_9ACTN</name>
<organism evidence="1">
    <name type="scientific">uncultured Propionibacteriaceae bacterium</name>
    <dbReference type="NCBI Taxonomy" id="257457"/>
    <lineage>
        <taxon>Bacteria</taxon>
        <taxon>Bacillati</taxon>
        <taxon>Actinomycetota</taxon>
        <taxon>Actinomycetes</taxon>
        <taxon>Propionibacteriales</taxon>
        <taxon>Propionibacteriaceae</taxon>
        <taxon>environmental samples</taxon>
    </lineage>
</organism>
<dbReference type="EMBL" id="CADCUO010000149">
    <property type="protein sequence ID" value="CAA9402331.1"/>
    <property type="molecule type" value="Genomic_DNA"/>
</dbReference>
<gene>
    <name evidence="1" type="ORF">AVDCRST_MAG75-2217</name>
</gene>
<protein>
    <submittedName>
        <fullName evidence="1">Uncharacterized protein</fullName>
    </submittedName>
</protein>
<proteinExistence type="predicted"/>
<reference evidence="1" key="1">
    <citation type="submission" date="2020-02" db="EMBL/GenBank/DDBJ databases">
        <authorList>
            <person name="Meier V. D."/>
        </authorList>
    </citation>
    <scope>NUCLEOTIDE SEQUENCE</scope>
    <source>
        <strain evidence="1">AVDCRST_MAG75</strain>
    </source>
</reference>
<sequence>MSLLARTAVVVPGKAAGRTAVAGWVADSLVVPSFSRCATESD</sequence>
<accession>A0A6J4P6N5</accession>
<dbReference type="AlphaFoldDB" id="A0A6J4P6N5"/>
<evidence type="ECO:0000313" key="1">
    <source>
        <dbReference type="EMBL" id="CAA9402331.1"/>
    </source>
</evidence>